<keyword evidence="8" id="KW-1185">Reference proteome</keyword>
<keyword evidence="7" id="KW-0614">Plasmid</keyword>
<dbReference type="KEGG" id="aup:AsAng_0064640"/>
<evidence type="ECO:0000313" key="8">
    <source>
        <dbReference type="Proteomes" id="UP001060919"/>
    </source>
</evidence>
<dbReference type="GO" id="GO:0006313">
    <property type="term" value="P:DNA transposition"/>
    <property type="evidence" value="ECO:0007669"/>
    <property type="project" value="InterPro"/>
</dbReference>
<dbReference type="Pfam" id="PF13700">
    <property type="entry name" value="DUF4158"/>
    <property type="match status" value="1"/>
</dbReference>
<proteinExistence type="inferred from homology"/>
<feature type="domain" description="Tn3 transposase DDE" evidence="5">
    <location>
        <begin position="596"/>
        <end position="992"/>
    </location>
</feature>
<protein>
    <submittedName>
        <fullName evidence="7">Tn3 family transposase</fullName>
    </submittedName>
</protein>
<evidence type="ECO:0000256" key="3">
    <source>
        <dbReference type="ARBA" id="ARBA00023125"/>
    </source>
</evidence>
<dbReference type="NCBIfam" id="NF033527">
    <property type="entry name" value="transpos_Tn3"/>
    <property type="match status" value="1"/>
</dbReference>
<evidence type="ECO:0000259" key="5">
    <source>
        <dbReference type="Pfam" id="PF01526"/>
    </source>
</evidence>
<name>A0A915YLZ5_9BACT</name>
<dbReference type="InterPro" id="IPR025296">
    <property type="entry name" value="DUF4158"/>
</dbReference>
<dbReference type="AlphaFoldDB" id="A0A915YLZ5"/>
<gene>
    <name evidence="7" type="ORF">AsAng_0064640</name>
</gene>
<evidence type="ECO:0000256" key="1">
    <source>
        <dbReference type="ARBA" id="ARBA00009402"/>
    </source>
</evidence>
<dbReference type="GO" id="GO:0004803">
    <property type="term" value="F:transposase activity"/>
    <property type="evidence" value="ECO:0007669"/>
    <property type="project" value="InterPro"/>
</dbReference>
<evidence type="ECO:0000313" key="7">
    <source>
        <dbReference type="EMBL" id="BDS15680.1"/>
    </source>
</evidence>
<dbReference type="Proteomes" id="UP001060919">
    <property type="component" value="Plasmid pAUEb"/>
</dbReference>
<comment type="similarity">
    <text evidence="1">Belongs to the transposase 7 family.</text>
</comment>
<keyword evidence="2" id="KW-0815">Transposition</keyword>
<feature type="domain" description="DUF4158" evidence="6">
    <location>
        <begin position="6"/>
        <end position="166"/>
    </location>
</feature>
<dbReference type="EMBL" id="AP026869">
    <property type="protein sequence ID" value="BDS15680.1"/>
    <property type="molecule type" value="Genomic_DNA"/>
</dbReference>
<keyword evidence="3" id="KW-0238">DNA-binding</keyword>
<accession>A0A915YLZ5</accession>
<dbReference type="InterPro" id="IPR002513">
    <property type="entry name" value="Tn3_Tnp_DDE_dom"/>
</dbReference>
<sequence>MPLIKILSDKKRTEYEQVPSFNAEQRKHFFNLPASLKNKVYNFSSISNKVGFRLMFGYFLATKRFYSIDQFCPKDIKYLCNQYGAMPFAFDLESYKSSTYSRHRQLILDHFCFNAYQPKIHNSLISSVIKEQIYSWEVPYLIVRFIVDWLEWRKIECPSYYSLQIILTQSIRNRNRAIRQKFGHLLKEEHRQALDQLSTKIERNGWEEYTLTTLQKLNPSDSPNQIKANTIKLELIQSIFKTIEPILQALNINDNAVRHFGEIVQRSESSHIFRKESTDLYFHLALFCAYQRCVFEDWMARTLISVCKVATNKAIAQEKEKLFQQRKEHRAALKRVMTIAEDSTELLEKVRQLTWMNISAQEKEQKLQQLLPKTLQTTEQPEDLQQIKEQQLSNQDDYYSFLAQQSQALQKRVNPILKKLTFHTTTSDPKLLRAIQYFKDKKGNITQTAPTDFLKIADKQALTSENGKLKAPLYKILLFQKITDAIDRGSLHLKYTYKYQDMNNYLIPKDLWENNSDSFLEKANLMHLKEVKSRINDYKKMLHFHYKNTNTNILAGQNKYFQKSKNNKYRVVTPKIEKLDQDYSLFPDQAVIPLSEVLSTVDTTCNFLQHFQHTQPLYAKKRPDKSLFYAGLTAYGCNIGVHTMAKTTSQLRASQLENTTNWYFSVNSINKANDAITKFIDQLPVADLYRKRQGELRTSSDGQKIKLVSSNTIFAHYSGKYFRKGKGIVAYSFIDERYIPFYSVIIDAPVREATFVLDGLLHNDVIKSTIHTTDTHGYTEAIFGLTDLLGFGFCPNIAKMLRQTIYTFKENTIRSYTDKEYLVLPKAYIQEQLIENNWNEILRIITSLKLKYCTASQVLSRFNSYSKQHPLYAAIKEYGRIVKTLHVLRYTDDLEMRQDSRKLGNAIESSNRFSNAVAFANGGELIFLTRTEQQIANACKNLIKNAIICWNYLYLTRKIQKIQNATQVQQLIQTIKQKTVNSWRHVYFTGTYDFSDEKLADSFSLLHSQNYSLFLN</sequence>
<organism evidence="7 8">
    <name type="scientific">Aureispira anguillae</name>
    <dbReference type="NCBI Taxonomy" id="2864201"/>
    <lineage>
        <taxon>Bacteria</taxon>
        <taxon>Pseudomonadati</taxon>
        <taxon>Bacteroidota</taxon>
        <taxon>Saprospiria</taxon>
        <taxon>Saprospirales</taxon>
        <taxon>Saprospiraceae</taxon>
        <taxon>Aureispira</taxon>
    </lineage>
</organism>
<dbReference type="Pfam" id="PF01526">
    <property type="entry name" value="DDE_Tnp_Tn3"/>
    <property type="match status" value="1"/>
</dbReference>
<evidence type="ECO:0000256" key="4">
    <source>
        <dbReference type="ARBA" id="ARBA00023172"/>
    </source>
</evidence>
<keyword evidence="4" id="KW-0233">DNA recombination</keyword>
<dbReference type="GO" id="GO:0003677">
    <property type="term" value="F:DNA binding"/>
    <property type="evidence" value="ECO:0007669"/>
    <property type="project" value="UniProtKB-KW"/>
</dbReference>
<evidence type="ECO:0000259" key="6">
    <source>
        <dbReference type="Pfam" id="PF13700"/>
    </source>
</evidence>
<evidence type="ECO:0000256" key="2">
    <source>
        <dbReference type="ARBA" id="ARBA00022578"/>
    </source>
</evidence>
<geneLocation type="plasmid" evidence="7 8">
    <name>pAUEb</name>
</geneLocation>
<reference evidence="7" key="1">
    <citation type="submission" date="2022-09" db="EMBL/GenBank/DDBJ databases">
        <title>Aureispira anguillicida sp. nov., isolated from Leptocephalus of Japanese eel Anguilla japonica.</title>
        <authorList>
            <person name="Yuasa K."/>
            <person name="Mekata T."/>
            <person name="Ikunari K."/>
        </authorList>
    </citation>
    <scope>NUCLEOTIDE SEQUENCE</scope>
    <source>
        <strain evidence="7">EL160426</strain>
        <plasmid evidence="7">pAUEb</plasmid>
    </source>
</reference>
<dbReference type="InterPro" id="IPR047653">
    <property type="entry name" value="Tn3-like_transpos"/>
</dbReference>
<dbReference type="RefSeq" id="WP_264793718.1">
    <property type="nucleotide sequence ID" value="NZ_AP026869.1"/>
</dbReference>